<comment type="caution">
    <text evidence="1">The sequence shown here is derived from an EMBL/GenBank/DDBJ whole genome shotgun (WGS) entry which is preliminary data.</text>
</comment>
<dbReference type="RefSeq" id="WP_204203974.1">
    <property type="nucleotide sequence ID" value="NZ_JAFELM010000031.1"/>
</dbReference>
<proteinExistence type="predicted"/>
<sequence>MKWHIHQLKKYLHKPLTLDEVIEVSELKKKNHEIRDVSPVKVTGRVDVSSDKATFHLHLTGTLVLPCSRTLVDVELPFDITTTEHFLLQPAEYEVDVDFHEPQGEVIDLMPVIEENILLEIPMQIFAENPDEKKSAPQVGQGWKVITELELEEKVDPRLAGLANFFEKDK</sequence>
<organism evidence="1 2">
    <name type="scientific">Bacillus suaedaesalsae</name>
    <dbReference type="NCBI Taxonomy" id="2810349"/>
    <lineage>
        <taxon>Bacteria</taxon>
        <taxon>Bacillati</taxon>
        <taxon>Bacillota</taxon>
        <taxon>Bacilli</taxon>
        <taxon>Bacillales</taxon>
        <taxon>Bacillaceae</taxon>
        <taxon>Bacillus</taxon>
    </lineage>
</organism>
<name>A0ABS2DM21_9BACI</name>
<keyword evidence="2" id="KW-1185">Reference proteome</keyword>
<evidence type="ECO:0000313" key="2">
    <source>
        <dbReference type="Proteomes" id="UP001518925"/>
    </source>
</evidence>
<dbReference type="InterPro" id="IPR003772">
    <property type="entry name" value="YceD"/>
</dbReference>
<dbReference type="EMBL" id="JAFELM010000031">
    <property type="protein sequence ID" value="MBM6618566.1"/>
    <property type="molecule type" value="Genomic_DNA"/>
</dbReference>
<accession>A0ABS2DM21</accession>
<evidence type="ECO:0000313" key="1">
    <source>
        <dbReference type="EMBL" id="MBM6618566.1"/>
    </source>
</evidence>
<dbReference type="Pfam" id="PF02620">
    <property type="entry name" value="YceD"/>
    <property type="match status" value="1"/>
</dbReference>
<gene>
    <name evidence="1" type="ORF">JR050_12925</name>
</gene>
<protein>
    <submittedName>
        <fullName evidence="1">DUF177 domain-containing protein</fullName>
    </submittedName>
</protein>
<dbReference type="Proteomes" id="UP001518925">
    <property type="component" value="Unassembled WGS sequence"/>
</dbReference>
<reference evidence="1 2" key="1">
    <citation type="submission" date="2021-02" db="EMBL/GenBank/DDBJ databases">
        <title>Bacillus sp. RD4P76, an endophyte from a halophyte.</title>
        <authorList>
            <person name="Sun J.-Q."/>
        </authorList>
    </citation>
    <scope>NUCLEOTIDE SEQUENCE [LARGE SCALE GENOMIC DNA]</scope>
    <source>
        <strain evidence="1 2">RD4P76</strain>
    </source>
</reference>